<dbReference type="Pfam" id="PF12726">
    <property type="entry name" value="SEN1_N"/>
    <property type="match status" value="1"/>
</dbReference>
<dbReference type="InterPro" id="IPR045055">
    <property type="entry name" value="DNA2/NAM7-like"/>
</dbReference>
<dbReference type="Pfam" id="PF13086">
    <property type="entry name" value="AAA_11"/>
    <property type="match status" value="1"/>
</dbReference>
<feature type="region of interest" description="Disordered" evidence="5">
    <location>
        <begin position="996"/>
        <end position="1051"/>
    </location>
</feature>
<evidence type="ECO:0000259" key="6">
    <source>
        <dbReference type="PROSITE" id="PS51319"/>
    </source>
</evidence>
<gene>
    <name evidence="7" type="ORF">Poli38472_002553</name>
</gene>
<evidence type="ECO:0000256" key="4">
    <source>
        <dbReference type="SAM" id="Coils"/>
    </source>
</evidence>
<dbReference type="OrthoDB" id="6513042at2759"/>
<dbReference type="PROSITE" id="PS51319">
    <property type="entry name" value="TFIIS_N"/>
    <property type="match status" value="1"/>
</dbReference>
<reference evidence="7" key="1">
    <citation type="submission" date="2019-03" db="EMBL/GenBank/DDBJ databases">
        <title>Long read genome sequence of the mycoparasitic Pythium oligandrum ATCC 38472 isolated from sugarbeet rhizosphere.</title>
        <authorList>
            <person name="Gaulin E."/>
        </authorList>
    </citation>
    <scope>NUCLEOTIDE SEQUENCE</scope>
    <source>
        <strain evidence="7">ATCC 38472_TT</strain>
    </source>
</reference>
<dbReference type="Gene3D" id="3.40.50.300">
    <property type="entry name" value="P-loop containing nucleotide triphosphate hydrolases"/>
    <property type="match status" value="2"/>
</dbReference>
<feature type="compositionally biased region" description="Polar residues" evidence="5">
    <location>
        <begin position="916"/>
        <end position="925"/>
    </location>
</feature>
<dbReference type="Pfam" id="PF08711">
    <property type="entry name" value="Med26"/>
    <property type="match status" value="1"/>
</dbReference>
<dbReference type="PANTHER" id="PTHR10887">
    <property type="entry name" value="DNA2/NAM7 HELICASE FAMILY"/>
    <property type="match status" value="1"/>
</dbReference>
<accession>A0A8K1CJY4</accession>
<protein>
    <recommendedName>
        <fullName evidence="6">TFIIS N-terminal domain-containing protein</fullName>
    </recommendedName>
</protein>
<keyword evidence="4" id="KW-0175">Coiled coil</keyword>
<dbReference type="InterPro" id="IPR035441">
    <property type="entry name" value="TFIIS/LEDGF_dom_sf"/>
</dbReference>
<dbReference type="CDD" id="cd18042">
    <property type="entry name" value="DEXXQc_SETX"/>
    <property type="match status" value="1"/>
</dbReference>
<feature type="region of interest" description="Disordered" evidence="5">
    <location>
        <begin position="916"/>
        <end position="945"/>
    </location>
</feature>
<dbReference type="Proteomes" id="UP000794436">
    <property type="component" value="Unassembled WGS sequence"/>
</dbReference>
<dbReference type="InterPro" id="IPR017923">
    <property type="entry name" value="TFIIS_N"/>
</dbReference>
<keyword evidence="2 3" id="KW-0539">Nucleus</keyword>
<dbReference type="InterPro" id="IPR041677">
    <property type="entry name" value="DNA2/NAM7_AAA_11"/>
</dbReference>
<sequence length="1943" mass="215666">MATDARARQLEEEVLQLYERALDRQTLADKQRLYSLVGQFLLHPLNQAGHWWCSYPTLMTFMVRLLELYPGPDSVRMFYERMAHQLGRCCKCVDIYHSALPSVRAELENEFTAGSVTAFFHKLQQLDTERIQLVFSAPSGSTSEVVVTTFYEVLSNRRLWSDFRVIRVISKWSSTPAVKNQVIDVEQLKHCPGLYQWLVSPDSGIRAWATVIIGRGGKIDVTSDSERDSPFLKVLDEWMYILENSSFNATLLTLDLPSTEELPLFLDTTNCVKTPTNQILWAALDTVMQNMSEDSVEALLESFDNLPDLVFNYLNDADPATTNPQITFVICKCYGSLLKVLGHRYWNHTVHSPKVVLDLVIQHCQLPSWRVFVTKQLLELLPPLLLSMRPPSISKNELKVDAYFAARDRVLHFLLDEKYRPDHFKEQVLDVAASKAVSTVICDCYEPRLAANTGEAKEGSGQRDDGALPELSLVDFSVAESAFWWPCSLEQAPNDALWMNHLSQVLVNPNNVPSLVDHVAITIATLLSKHMKLAKDLAYSSIANPSKPSKSISSSKPVVIPILERLCAWPTIATIPIPVHGALFEFIGGVAEMLNVLTSQASTPSEPSRVEVKATLIKCENLLGAYLKRVADEVLVKGLTNPLRFPVVAQHISVCLLSPSAQVDQTIKRLLTNAAANKATPERIPTSLESFLVVVHRNTEAFLRGLLSFLQSLRLFDFALAVGLPTVKKSIFVWTKVFEMLGGDIKKALATTDLTEDQSAINGAAALQKLPMLIGDFIVNLITSIYGKEGTSPIEEATAVHCLDFGIAFWKFWTQDNQSLASSKRFCGMVSPLVKCVQGARPSEQKRGAEFLMISLETFLRGGTRLDDAILKQVDSIKNAGSIDSKKSTDFRRVTGKFKQLTVSSRFFAKRPTKSQRTPTVVDLTSTRRDGPSSGVVDHLGTRPMSAKAAAREQARLVMERSTSSTIFESAPKKAHSFYDEDDLIIPTVKKASSATDAKSRPAFSLSQVTKDMPLSRAGGHSTQEGQSRELPKPRTEETQAGSDEEDEEDDSALELASLFYKIKNTSKAIPTCSLLPFYRHLLQLCMPTLLTREFENEKDDRELEAPSLTFKRNSEYVNAYLPLLLEECHNEIQEGLRSCYFDSGKSGHLLRYESEKPREGMRCISLSVVEAGNAGGMKKNDRFAGREKLFRNADVVLLRSVGNREHVGNLDFLGVILISEAERGKRRQSGGPKQAEEEEVVKVLFLNDGELSSVTEEVAAFKMEALTADAIADTEWRVTTLCNLVTSAREYIALRSVDMFPEHLRNTILSPNMFKSTQSELLTITSVLDDLRALKSEDSNRKIVKLLKRLNKMEVTLPDLRATSIGKAVNKLRKHDSPDVKTLSSDLKDKWTKLMDEKDSLDAAPRFVPPELWNAIRPQYNQSQLQSIHSVLNNYRTGISLLQGPPGTGKTKTIMALLSGFLSMKIPATALLPTKSLDKGPKNAVEQTKTDDSTASGSFTNFDLVREVAAKQNIHGGATFSLGGVTASTRILRRSDAESGPKQSAIQTLKNASSVRSRLEQKLTSRSSQSSNLVQRAMLGPSVVGKIARPTSKVSNVLLCAPSNGAVDELVLRIVTDGLTDSSGNVVSVRAPSVHPNASSDSLSIVRLGNPGEDAPDIVKAVCLPQIIKQELEAHPKTVELRSLQDRQRTLRASIREFHDKKNENAANGDGKGNRRGLAKMHAELTECSGRVRRLREEVSKLESKMTASILSHASIIACTLSKAGSGPLSTLQRGFDALIIDEAAQAVEVSTLVPIRERVARVVLVGDPKQLPATVKSVVAANARYDRSLFERIAESGVAPSMLRVQYRMHPFLREFPSKRFYGGMLTDGPSVMERVHKVCGEVYKHTFFQPFLLYDLENTREDNFNGSKFNRIEAAFCVDLCKNMFEMCPDIRMKKCIMIY</sequence>
<feature type="compositionally biased region" description="Basic and acidic residues" evidence="5">
    <location>
        <begin position="1027"/>
        <end position="1038"/>
    </location>
</feature>
<organism evidence="7 8">
    <name type="scientific">Pythium oligandrum</name>
    <name type="common">Mycoparasitic fungus</name>
    <dbReference type="NCBI Taxonomy" id="41045"/>
    <lineage>
        <taxon>Eukaryota</taxon>
        <taxon>Sar</taxon>
        <taxon>Stramenopiles</taxon>
        <taxon>Oomycota</taxon>
        <taxon>Peronosporomycetes</taxon>
        <taxon>Pythiales</taxon>
        <taxon>Pythiaceae</taxon>
        <taxon>Pythium</taxon>
    </lineage>
</organism>
<evidence type="ECO:0000256" key="5">
    <source>
        <dbReference type="SAM" id="MobiDB-lite"/>
    </source>
</evidence>
<dbReference type="Gene3D" id="1.20.930.10">
    <property type="entry name" value="Conserved domain common to transcription factors TFIIS, elongin A, CRSP70"/>
    <property type="match status" value="1"/>
</dbReference>
<dbReference type="SUPFAM" id="SSF47676">
    <property type="entry name" value="Conserved domain common to transcription factors TFIIS, elongin A, CRSP70"/>
    <property type="match status" value="1"/>
</dbReference>
<dbReference type="InterPro" id="IPR041679">
    <property type="entry name" value="DNA2/NAM7-like_C"/>
</dbReference>
<feature type="coiled-coil region" evidence="4">
    <location>
        <begin position="1719"/>
        <end position="1746"/>
    </location>
</feature>
<name>A0A8K1CJY4_PYTOL</name>
<comment type="subcellular location">
    <subcellularLocation>
        <location evidence="1 3">Nucleus</location>
    </subcellularLocation>
</comment>
<feature type="domain" description="TFIIS N-terminal" evidence="6">
    <location>
        <begin position="1323"/>
        <end position="1399"/>
    </location>
</feature>
<dbReference type="SMART" id="SM00509">
    <property type="entry name" value="TFS2N"/>
    <property type="match status" value="1"/>
</dbReference>
<evidence type="ECO:0000256" key="1">
    <source>
        <dbReference type="ARBA" id="ARBA00004123"/>
    </source>
</evidence>
<evidence type="ECO:0000313" key="7">
    <source>
        <dbReference type="EMBL" id="TMW63612.1"/>
    </source>
</evidence>
<dbReference type="InterPro" id="IPR003617">
    <property type="entry name" value="TFIIS/CRSP70_N_sub"/>
</dbReference>
<dbReference type="GO" id="GO:0005634">
    <property type="term" value="C:nucleus"/>
    <property type="evidence" value="ECO:0007669"/>
    <property type="project" value="UniProtKB-SubCell"/>
</dbReference>
<evidence type="ECO:0000313" key="8">
    <source>
        <dbReference type="Proteomes" id="UP000794436"/>
    </source>
</evidence>
<dbReference type="SUPFAM" id="SSF52540">
    <property type="entry name" value="P-loop containing nucleoside triphosphate hydrolases"/>
    <property type="match status" value="1"/>
</dbReference>
<dbReference type="GO" id="GO:0004386">
    <property type="term" value="F:helicase activity"/>
    <property type="evidence" value="ECO:0007669"/>
    <property type="project" value="InterPro"/>
</dbReference>
<dbReference type="InterPro" id="IPR024481">
    <property type="entry name" value="Helicase_Sen1_N"/>
</dbReference>
<dbReference type="Pfam" id="PF13087">
    <property type="entry name" value="AAA_12"/>
    <property type="match status" value="1"/>
</dbReference>
<comment type="caution">
    <text evidence="7">The sequence shown here is derived from an EMBL/GenBank/DDBJ whole genome shotgun (WGS) entry which is preliminary data.</text>
</comment>
<evidence type="ECO:0000256" key="3">
    <source>
        <dbReference type="PROSITE-ProRule" id="PRU00649"/>
    </source>
</evidence>
<keyword evidence="8" id="KW-1185">Reference proteome</keyword>
<dbReference type="InterPro" id="IPR027417">
    <property type="entry name" value="P-loop_NTPase"/>
</dbReference>
<dbReference type="CDD" id="cd00183">
    <property type="entry name" value="TFIIS_I"/>
    <property type="match status" value="1"/>
</dbReference>
<dbReference type="PANTHER" id="PTHR10887:SF495">
    <property type="entry name" value="HELICASE SENATAXIN ISOFORM X1-RELATED"/>
    <property type="match status" value="1"/>
</dbReference>
<evidence type="ECO:0000256" key="2">
    <source>
        <dbReference type="ARBA" id="ARBA00023242"/>
    </source>
</evidence>
<dbReference type="EMBL" id="SPLM01000072">
    <property type="protein sequence ID" value="TMW63612.1"/>
    <property type="molecule type" value="Genomic_DNA"/>
</dbReference>
<proteinExistence type="predicted"/>